<organism evidence="2 3">
    <name type="scientific">Stephania yunnanensis</name>
    <dbReference type="NCBI Taxonomy" id="152371"/>
    <lineage>
        <taxon>Eukaryota</taxon>
        <taxon>Viridiplantae</taxon>
        <taxon>Streptophyta</taxon>
        <taxon>Embryophyta</taxon>
        <taxon>Tracheophyta</taxon>
        <taxon>Spermatophyta</taxon>
        <taxon>Magnoliopsida</taxon>
        <taxon>Ranunculales</taxon>
        <taxon>Menispermaceae</taxon>
        <taxon>Menispermoideae</taxon>
        <taxon>Cissampelideae</taxon>
        <taxon>Stephania</taxon>
    </lineage>
</organism>
<evidence type="ECO:0000313" key="2">
    <source>
        <dbReference type="EMBL" id="KAK9169530.1"/>
    </source>
</evidence>
<dbReference type="AlphaFoldDB" id="A0AAP0LH48"/>
<name>A0AAP0LH48_9MAGN</name>
<reference evidence="2 3" key="1">
    <citation type="submission" date="2024-01" db="EMBL/GenBank/DDBJ databases">
        <title>Genome assemblies of Stephania.</title>
        <authorList>
            <person name="Yang L."/>
        </authorList>
    </citation>
    <scope>NUCLEOTIDE SEQUENCE [LARGE SCALE GENOMIC DNA]</scope>
    <source>
        <strain evidence="2">YNDBR</strain>
        <tissue evidence="2">Leaf</tissue>
    </source>
</reference>
<evidence type="ECO:0000256" key="1">
    <source>
        <dbReference type="SAM" id="MobiDB-lite"/>
    </source>
</evidence>
<evidence type="ECO:0000313" key="3">
    <source>
        <dbReference type="Proteomes" id="UP001420932"/>
    </source>
</evidence>
<proteinExistence type="predicted"/>
<dbReference type="Proteomes" id="UP001420932">
    <property type="component" value="Unassembled WGS sequence"/>
</dbReference>
<sequence>MEIPCHRDVDRDGEENILMGIPIGIFNWVSPRGISMGIPMGIPNGYVRGESSFAFNKVELAAKRRSASDRPSTTSTYQDYNNSCLCTVSPTATAVGTRRRSDCGFGDNGDQAGDGGEGPISGCEGLPRREGGAVPHALRSESAEERERADVGLGFRWGKSVKTFRSIVL</sequence>
<feature type="region of interest" description="Disordered" evidence="1">
    <location>
        <begin position="106"/>
        <end position="145"/>
    </location>
</feature>
<comment type="caution">
    <text evidence="2">The sequence shown here is derived from an EMBL/GenBank/DDBJ whole genome shotgun (WGS) entry which is preliminary data.</text>
</comment>
<gene>
    <name evidence="2" type="ORF">Syun_001670</name>
</gene>
<accession>A0AAP0LH48</accession>
<dbReference type="EMBL" id="JBBNAF010000001">
    <property type="protein sequence ID" value="KAK9169530.1"/>
    <property type="molecule type" value="Genomic_DNA"/>
</dbReference>
<keyword evidence="3" id="KW-1185">Reference proteome</keyword>
<protein>
    <submittedName>
        <fullName evidence="2">Uncharacterized protein</fullName>
    </submittedName>
</protein>